<dbReference type="SUPFAM" id="SSF51735">
    <property type="entry name" value="NAD(P)-binding Rossmann-fold domains"/>
    <property type="match status" value="1"/>
</dbReference>
<comment type="caution">
    <text evidence="1">The sequence shown here is derived from an EMBL/GenBank/DDBJ whole genome shotgun (WGS) entry which is preliminary data.</text>
</comment>
<name>A0A919TAS8_9ACTN</name>
<accession>A0A919TAS8</accession>
<evidence type="ECO:0000313" key="1">
    <source>
        <dbReference type="EMBL" id="GIM90824.1"/>
    </source>
</evidence>
<dbReference type="Gene3D" id="3.30.360.10">
    <property type="entry name" value="Dihydrodipicolinate Reductase, domain 2"/>
    <property type="match status" value="1"/>
</dbReference>
<dbReference type="Gene3D" id="3.40.50.720">
    <property type="entry name" value="NAD(P)-binding Rossmann-like Domain"/>
    <property type="match status" value="1"/>
</dbReference>
<dbReference type="EMBL" id="BOQN01000038">
    <property type="protein sequence ID" value="GIM90824.1"/>
    <property type="molecule type" value="Genomic_DNA"/>
</dbReference>
<reference evidence="1 2" key="1">
    <citation type="submission" date="2021-03" db="EMBL/GenBank/DDBJ databases">
        <title>Whole genome shotgun sequence of Actinoplanes toevensis NBRC 105298.</title>
        <authorList>
            <person name="Komaki H."/>
            <person name="Tamura T."/>
        </authorList>
    </citation>
    <scope>NUCLEOTIDE SEQUENCE [LARGE SCALE GENOMIC DNA]</scope>
    <source>
        <strain evidence="1 2">NBRC 105298</strain>
    </source>
</reference>
<gene>
    <name evidence="1" type="ORF">Ato02nite_026170</name>
</gene>
<organism evidence="1 2">
    <name type="scientific">Paractinoplanes toevensis</name>
    <dbReference type="NCBI Taxonomy" id="571911"/>
    <lineage>
        <taxon>Bacteria</taxon>
        <taxon>Bacillati</taxon>
        <taxon>Actinomycetota</taxon>
        <taxon>Actinomycetes</taxon>
        <taxon>Micromonosporales</taxon>
        <taxon>Micromonosporaceae</taxon>
        <taxon>Paractinoplanes</taxon>
    </lineage>
</organism>
<dbReference type="Proteomes" id="UP000677082">
    <property type="component" value="Unassembled WGS sequence"/>
</dbReference>
<dbReference type="RefSeq" id="WP_213006746.1">
    <property type="nucleotide sequence ID" value="NZ_BOQN01000038.1"/>
</dbReference>
<protein>
    <recommendedName>
        <fullName evidence="3">Gfo/Idh/MocA-like oxidoreductase N-terminal domain-containing protein</fullName>
    </recommendedName>
</protein>
<dbReference type="AlphaFoldDB" id="A0A919TAS8"/>
<dbReference type="InterPro" id="IPR036291">
    <property type="entry name" value="NAD(P)-bd_dom_sf"/>
</dbReference>
<evidence type="ECO:0000313" key="2">
    <source>
        <dbReference type="Proteomes" id="UP000677082"/>
    </source>
</evidence>
<keyword evidence="2" id="KW-1185">Reference proteome</keyword>
<proteinExistence type="predicted"/>
<evidence type="ECO:0008006" key="3">
    <source>
        <dbReference type="Google" id="ProtNLM"/>
    </source>
</evidence>
<sequence>MRFALAGFGFRAAAIHRVAQALPGLECVGAIVRGRRELPVPAFGDLATCLRQARPDFLISAVPPAAAARFVTEAVAHGLPVLTETPPAADRPGLRELWAAVGSTGLVQVAEQYLLMPAHAARLAAVRSGIIGTPTQVQVSSTQQHHAVSLIRGFLGAGHAPAAVRAVRTVAPLLDPLDRQGWTDDPAPKPATTTIATLDFGQGRSGVYDFTTGQTRNLLRFRRLLVRGTHGELHDDEIVHLPAPRTIARTALARRQSGHDLDLNGYDTETITLGGEVLYRNPYAGHRFNDDEIAIATLLDAMAAWIRGEAPPPYPLAEGAQDHLLALAIEEAADTGEQVTTTAEGGFGLFVRRAEPERH</sequence>